<organism evidence="5 6">
    <name type="scientific">Jiangella aurantiaca</name>
    <dbReference type="NCBI Taxonomy" id="2530373"/>
    <lineage>
        <taxon>Bacteria</taxon>
        <taxon>Bacillati</taxon>
        <taxon>Actinomycetota</taxon>
        <taxon>Actinomycetes</taxon>
        <taxon>Jiangellales</taxon>
        <taxon>Jiangellaceae</taxon>
        <taxon>Jiangella</taxon>
    </lineage>
</organism>
<keyword evidence="1" id="KW-0805">Transcription regulation</keyword>
<evidence type="ECO:0000256" key="3">
    <source>
        <dbReference type="ARBA" id="ARBA00023163"/>
    </source>
</evidence>
<keyword evidence="6" id="KW-1185">Reference proteome</keyword>
<dbReference type="SUPFAM" id="SSF53822">
    <property type="entry name" value="Periplasmic binding protein-like I"/>
    <property type="match status" value="1"/>
</dbReference>
<dbReference type="GO" id="GO:0000976">
    <property type="term" value="F:transcription cis-regulatory region binding"/>
    <property type="evidence" value="ECO:0007669"/>
    <property type="project" value="TreeGrafter"/>
</dbReference>
<keyword evidence="3" id="KW-0804">Transcription</keyword>
<dbReference type="SMART" id="SM00354">
    <property type="entry name" value="HTH_LACI"/>
    <property type="match status" value="1"/>
</dbReference>
<dbReference type="RefSeq" id="WP_132101313.1">
    <property type="nucleotide sequence ID" value="NZ_SMLB01000002.1"/>
</dbReference>
<dbReference type="CDD" id="cd06267">
    <property type="entry name" value="PBP1_LacI_sugar_binding-like"/>
    <property type="match status" value="1"/>
</dbReference>
<sequence length="342" mass="36672">MPRRKQPTSHDVAALAGVSVATVSYVMNGRTDRRIPVETRDKVLDAARRLSYAPNRSARSLRRRRTEQVCLVVGSIGVPAYDQLARDIHARADEAGYGVVTIVVDSRARAEKAIDLLQQRIADGAVIAPDVGYLTESDLTGLARSGLPLVVMSNTATPDGFDVVRAPETAACAAAFDHLFGTGRRRVAFLSHLHEFEAADTHPSERLAAYFDALERHGVVRDDGIIVPGANDRVTAYQRVAELLARPDRPDAIFAASGRGAISAIWAARDAQLAVPDDVAVVGAGNLPESLITRPTLSTVGPSAADDFTEVARLLFERISAGVPAEGRVISDPWSFHPRGST</sequence>
<dbReference type="Gene3D" id="3.40.50.2300">
    <property type="match status" value="2"/>
</dbReference>
<evidence type="ECO:0000259" key="4">
    <source>
        <dbReference type="PROSITE" id="PS50932"/>
    </source>
</evidence>
<accession>A0A4V2YTA3</accession>
<dbReference type="PANTHER" id="PTHR30146:SF153">
    <property type="entry name" value="LACTOSE OPERON REPRESSOR"/>
    <property type="match status" value="1"/>
</dbReference>
<name>A0A4V2YTA3_9ACTN</name>
<evidence type="ECO:0000313" key="6">
    <source>
        <dbReference type="Proteomes" id="UP000295217"/>
    </source>
</evidence>
<protein>
    <submittedName>
        <fullName evidence="5">LacI family transcriptional regulator</fullName>
    </submittedName>
</protein>
<dbReference type="Pfam" id="PF13377">
    <property type="entry name" value="Peripla_BP_3"/>
    <property type="match status" value="1"/>
</dbReference>
<evidence type="ECO:0000256" key="1">
    <source>
        <dbReference type="ARBA" id="ARBA00023015"/>
    </source>
</evidence>
<dbReference type="EMBL" id="SMLB01000002">
    <property type="protein sequence ID" value="TDD72597.1"/>
    <property type="molecule type" value="Genomic_DNA"/>
</dbReference>
<dbReference type="CDD" id="cd01392">
    <property type="entry name" value="HTH_LacI"/>
    <property type="match status" value="1"/>
</dbReference>
<dbReference type="AlphaFoldDB" id="A0A4V2YTA3"/>
<dbReference type="PANTHER" id="PTHR30146">
    <property type="entry name" value="LACI-RELATED TRANSCRIPTIONAL REPRESSOR"/>
    <property type="match status" value="1"/>
</dbReference>
<dbReference type="OrthoDB" id="4013327at2"/>
<evidence type="ECO:0000313" key="5">
    <source>
        <dbReference type="EMBL" id="TDD72597.1"/>
    </source>
</evidence>
<reference evidence="5 6" key="1">
    <citation type="submission" date="2019-02" db="EMBL/GenBank/DDBJ databases">
        <title>Draft genome sequences of novel Actinobacteria.</title>
        <authorList>
            <person name="Sahin N."/>
            <person name="Ay H."/>
            <person name="Saygin H."/>
        </authorList>
    </citation>
    <scope>NUCLEOTIDE SEQUENCE [LARGE SCALE GENOMIC DNA]</scope>
    <source>
        <strain evidence="5 6">8K307</strain>
    </source>
</reference>
<dbReference type="SUPFAM" id="SSF47413">
    <property type="entry name" value="lambda repressor-like DNA-binding domains"/>
    <property type="match status" value="1"/>
</dbReference>
<proteinExistence type="predicted"/>
<dbReference type="PROSITE" id="PS50932">
    <property type="entry name" value="HTH_LACI_2"/>
    <property type="match status" value="1"/>
</dbReference>
<dbReference type="Pfam" id="PF00356">
    <property type="entry name" value="LacI"/>
    <property type="match status" value="1"/>
</dbReference>
<dbReference type="GO" id="GO:0003700">
    <property type="term" value="F:DNA-binding transcription factor activity"/>
    <property type="evidence" value="ECO:0007669"/>
    <property type="project" value="TreeGrafter"/>
</dbReference>
<keyword evidence="2" id="KW-0238">DNA-binding</keyword>
<evidence type="ECO:0000256" key="2">
    <source>
        <dbReference type="ARBA" id="ARBA00023125"/>
    </source>
</evidence>
<dbReference type="InterPro" id="IPR010982">
    <property type="entry name" value="Lambda_DNA-bd_dom_sf"/>
</dbReference>
<feature type="domain" description="HTH lacI-type" evidence="4">
    <location>
        <begin position="7"/>
        <end position="63"/>
    </location>
</feature>
<dbReference type="InterPro" id="IPR028082">
    <property type="entry name" value="Peripla_BP_I"/>
</dbReference>
<comment type="caution">
    <text evidence="5">The sequence shown here is derived from an EMBL/GenBank/DDBJ whole genome shotgun (WGS) entry which is preliminary data.</text>
</comment>
<dbReference type="InterPro" id="IPR000843">
    <property type="entry name" value="HTH_LacI"/>
</dbReference>
<dbReference type="Proteomes" id="UP000295217">
    <property type="component" value="Unassembled WGS sequence"/>
</dbReference>
<dbReference type="Gene3D" id="1.10.260.40">
    <property type="entry name" value="lambda repressor-like DNA-binding domains"/>
    <property type="match status" value="1"/>
</dbReference>
<gene>
    <name evidence="5" type="ORF">E1262_01675</name>
</gene>
<dbReference type="InterPro" id="IPR046335">
    <property type="entry name" value="LacI/GalR-like_sensor"/>
</dbReference>